<protein>
    <submittedName>
        <fullName evidence="2">Putative Conserved Exo-alpha-sialidase</fullName>
    </submittedName>
</protein>
<gene>
    <name evidence="2" type="ORF">CCAN11_2340004</name>
</gene>
<dbReference type="PROSITE" id="PS50022">
    <property type="entry name" value="FA58C_3"/>
    <property type="match status" value="1"/>
</dbReference>
<dbReference type="RefSeq" id="WP_041987095.1">
    <property type="nucleotide sequence ID" value="NZ_JBIUQI010000005.1"/>
</dbReference>
<dbReference type="InterPro" id="IPR000421">
    <property type="entry name" value="FA58C"/>
</dbReference>
<dbReference type="Proteomes" id="UP000039370">
    <property type="component" value="Unassembled WGS sequence"/>
</dbReference>
<dbReference type="Gene3D" id="2.60.40.1740">
    <property type="entry name" value="hypothetical protein (bacova_03559)"/>
    <property type="match status" value="1"/>
</dbReference>
<name>A0A0B7IDN4_9FLAO</name>
<keyword evidence="1" id="KW-0732">Signal</keyword>
<reference evidence="2 3" key="1">
    <citation type="submission" date="2015-01" db="EMBL/GenBank/DDBJ databases">
        <authorList>
            <person name="MANFREDI Pablo"/>
        </authorList>
    </citation>
    <scope>NUCLEOTIDE SEQUENCE [LARGE SCALE GENOMIC DNA]</scope>
    <source>
        <strain evidence="2 3">Cc11</strain>
    </source>
</reference>
<organism evidence="2 3">
    <name type="scientific">Capnocytophaga canimorsus</name>
    <dbReference type="NCBI Taxonomy" id="28188"/>
    <lineage>
        <taxon>Bacteria</taxon>
        <taxon>Pseudomonadati</taxon>
        <taxon>Bacteroidota</taxon>
        <taxon>Flavobacteriia</taxon>
        <taxon>Flavobacteriales</taxon>
        <taxon>Flavobacteriaceae</taxon>
        <taxon>Capnocytophaga</taxon>
    </lineage>
</organism>
<proteinExistence type="predicted"/>
<dbReference type="Pfam" id="PF00754">
    <property type="entry name" value="F5_F8_type_C"/>
    <property type="match status" value="1"/>
</dbReference>
<dbReference type="InterPro" id="IPR008979">
    <property type="entry name" value="Galactose-bd-like_sf"/>
</dbReference>
<accession>A0A0B7IDN4</accession>
<evidence type="ECO:0000256" key="1">
    <source>
        <dbReference type="SAM" id="SignalP"/>
    </source>
</evidence>
<dbReference type="SUPFAM" id="SSF49785">
    <property type="entry name" value="Galactose-binding domain-like"/>
    <property type="match status" value="1"/>
</dbReference>
<dbReference type="Gene3D" id="2.60.120.260">
    <property type="entry name" value="Galactose-binding domain-like"/>
    <property type="match status" value="1"/>
</dbReference>
<dbReference type="EMBL" id="CDOK01000151">
    <property type="protein sequence ID" value="CEN51649.1"/>
    <property type="molecule type" value="Genomic_DNA"/>
</dbReference>
<dbReference type="InterPro" id="IPR013728">
    <property type="entry name" value="BT_3987-like_N"/>
</dbReference>
<feature type="signal peptide" evidence="1">
    <location>
        <begin position="1"/>
        <end position="20"/>
    </location>
</feature>
<sequence length="440" mass="49142">MKIKYLLWFAFVAVAFVACDTPNYGELVPSNYNTVLLLKQTGEQEVTLYDTGEDGSYDVTIFKSGKLEQSTANASVRVLDEAELAEYSARVGKTYTGLPEDMYQVAQKDFDFGNTDRYKKANVVFKTDLIRDFIKTNTDKNYVLPILLYQKVKKDSVNAEKKLVLLTPKIVKPTVEYSQGSATVNLTNDNLATYNFTLNLPFVSPWDFECEIALPEKGVFSSDQVFFENGNKAVFKKGRSISEPVSIKIAKVGDFVGSKAILPIKVISSTKSGIQFPQTPFDLEIVYGGDNHKITLSENMLSTNAQEQSEGPIRNLIDGNAGTYFHSNWSNPGAINQPHYIQVSLNESVTKIAFAYQNRNNNNGKPQEVKIWVSENGNQGSWKEIAHIMQGMPISASSKYSSYTYASDTPFKYFRFEVLKTNGGTAPTFFNMAELAIYAK</sequence>
<feature type="chain" id="PRO_5007391877" evidence="1">
    <location>
        <begin position="21"/>
        <end position="440"/>
    </location>
</feature>
<dbReference type="AlphaFoldDB" id="A0A0B7IDN4"/>
<dbReference type="PROSITE" id="PS51257">
    <property type="entry name" value="PROKAR_LIPOPROTEIN"/>
    <property type="match status" value="1"/>
</dbReference>
<evidence type="ECO:0000313" key="2">
    <source>
        <dbReference type="EMBL" id="CEN51649.1"/>
    </source>
</evidence>
<evidence type="ECO:0000313" key="3">
    <source>
        <dbReference type="Proteomes" id="UP000039370"/>
    </source>
</evidence>
<dbReference type="Pfam" id="PF08522">
    <property type="entry name" value="BT_3987-like_N"/>
    <property type="match status" value="1"/>
</dbReference>